<evidence type="ECO:0000256" key="2">
    <source>
        <dbReference type="ARBA" id="ARBA00023015"/>
    </source>
</evidence>
<dbReference type="InterPro" id="IPR013249">
    <property type="entry name" value="RNA_pol_sigma70_r4_t2"/>
</dbReference>
<dbReference type="SUPFAM" id="SSF88659">
    <property type="entry name" value="Sigma3 and sigma4 domains of RNA polymerase sigma factors"/>
    <property type="match status" value="1"/>
</dbReference>
<dbReference type="InterPro" id="IPR013324">
    <property type="entry name" value="RNA_pol_sigma_r3/r4-like"/>
</dbReference>
<evidence type="ECO:0000256" key="3">
    <source>
        <dbReference type="ARBA" id="ARBA00023082"/>
    </source>
</evidence>
<feature type="domain" description="RNA polymerase sigma-70 region 2" evidence="7">
    <location>
        <begin position="22"/>
        <end position="89"/>
    </location>
</feature>
<dbReference type="Pfam" id="PF04542">
    <property type="entry name" value="Sigma70_r2"/>
    <property type="match status" value="1"/>
</dbReference>
<organism evidence="9 10">
    <name type="scientific">Paenibacillus aurantiacus</name>
    <dbReference type="NCBI Taxonomy" id="1936118"/>
    <lineage>
        <taxon>Bacteria</taxon>
        <taxon>Bacillati</taxon>
        <taxon>Bacillota</taxon>
        <taxon>Bacilli</taxon>
        <taxon>Bacillales</taxon>
        <taxon>Paenibacillaceae</taxon>
        <taxon>Paenibacillus</taxon>
    </lineage>
</organism>
<keyword evidence="3 6" id="KW-0731">Sigma factor</keyword>
<dbReference type="InterPro" id="IPR007627">
    <property type="entry name" value="RNA_pol_sigma70_r2"/>
</dbReference>
<accession>A0ABV5KTY8</accession>
<evidence type="ECO:0000259" key="8">
    <source>
        <dbReference type="Pfam" id="PF08281"/>
    </source>
</evidence>
<proteinExistence type="inferred from homology"/>
<reference evidence="9 10" key="1">
    <citation type="submission" date="2024-09" db="EMBL/GenBank/DDBJ databases">
        <authorList>
            <person name="Sun Q."/>
            <person name="Mori K."/>
        </authorList>
    </citation>
    <scope>NUCLEOTIDE SEQUENCE [LARGE SCALE GENOMIC DNA]</scope>
    <source>
        <strain evidence="9 10">TISTR 2452</strain>
    </source>
</reference>
<keyword evidence="4 6" id="KW-0238">DNA-binding</keyword>
<dbReference type="PANTHER" id="PTHR43133">
    <property type="entry name" value="RNA POLYMERASE ECF-TYPE SIGMA FACTO"/>
    <property type="match status" value="1"/>
</dbReference>
<dbReference type="RefSeq" id="WP_377498263.1">
    <property type="nucleotide sequence ID" value="NZ_JBHMDO010000034.1"/>
</dbReference>
<sequence>MEELQQVIRRAKRGDKEAYAQLVKDFKDPVYRYALGMLNERMDAEDIAQEAFVKAYYSLTSLESEFAFSSWLFQIVSNLAKNRLKKRVRERDYQVEANDSTVDRGSSDPSERISMEEALARLSMEHREVVLLHDVQGYRYEEIAQVTNVPLGTVKSRLFAARTALRKELRKGELS</sequence>
<comment type="caution">
    <text evidence="9">The sequence shown here is derived from an EMBL/GenBank/DDBJ whole genome shotgun (WGS) entry which is preliminary data.</text>
</comment>
<keyword evidence="10" id="KW-1185">Reference proteome</keyword>
<dbReference type="PROSITE" id="PS01063">
    <property type="entry name" value="SIGMA70_ECF"/>
    <property type="match status" value="1"/>
</dbReference>
<dbReference type="Gene3D" id="1.10.1740.10">
    <property type="match status" value="1"/>
</dbReference>
<evidence type="ECO:0000313" key="9">
    <source>
        <dbReference type="EMBL" id="MFB9328705.1"/>
    </source>
</evidence>
<evidence type="ECO:0000259" key="7">
    <source>
        <dbReference type="Pfam" id="PF04542"/>
    </source>
</evidence>
<evidence type="ECO:0000313" key="10">
    <source>
        <dbReference type="Proteomes" id="UP001589747"/>
    </source>
</evidence>
<keyword evidence="2 6" id="KW-0805">Transcription regulation</keyword>
<dbReference type="InterPro" id="IPR000838">
    <property type="entry name" value="RNA_pol_sigma70_ECF_CS"/>
</dbReference>
<dbReference type="InterPro" id="IPR036388">
    <property type="entry name" value="WH-like_DNA-bd_sf"/>
</dbReference>
<dbReference type="InterPro" id="IPR013325">
    <property type="entry name" value="RNA_pol_sigma_r2"/>
</dbReference>
<evidence type="ECO:0000256" key="1">
    <source>
        <dbReference type="ARBA" id="ARBA00010641"/>
    </source>
</evidence>
<dbReference type="NCBIfam" id="TIGR02937">
    <property type="entry name" value="sigma70-ECF"/>
    <property type="match status" value="1"/>
</dbReference>
<dbReference type="SUPFAM" id="SSF88946">
    <property type="entry name" value="Sigma2 domain of RNA polymerase sigma factors"/>
    <property type="match status" value="1"/>
</dbReference>
<dbReference type="Proteomes" id="UP001589747">
    <property type="component" value="Unassembled WGS sequence"/>
</dbReference>
<name>A0ABV5KTY8_9BACL</name>
<dbReference type="CDD" id="cd06171">
    <property type="entry name" value="Sigma70_r4"/>
    <property type="match status" value="1"/>
</dbReference>
<evidence type="ECO:0000256" key="6">
    <source>
        <dbReference type="RuleBase" id="RU000716"/>
    </source>
</evidence>
<dbReference type="EMBL" id="JBHMDO010000034">
    <property type="protein sequence ID" value="MFB9328705.1"/>
    <property type="molecule type" value="Genomic_DNA"/>
</dbReference>
<dbReference type="Gene3D" id="1.10.10.10">
    <property type="entry name" value="Winged helix-like DNA-binding domain superfamily/Winged helix DNA-binding domain"/>
    <property type="match status" value="1"/>
</dbReference>
<gene>
    <name evidence="9" type="ORF">ACFFSY_22450</name>
</gene>
<evidence type="ECO:0000256" key="5">
    <source>
        <dbReference type="ARBA" id="ARBA00023163"/>
    </source>
</evidence>
<feature type="domain" description="RNA polymerase sigma factor 70 region 4 type 2" evidence="8">
    <location>
        <begin position="114"/>
        <end position="165"/>
    </location>
</feature>
<dbReference type="InterPro" id="IPR039425">
    <property type="entry name" value="RNA_pol_sigma-70-like"/>
</dbReference>
<dbReference type="InterPro" id="IPR014284">
    <property type="entry name" value="RNA_pol_sigma-70_dom"/>
</dbReference>
<dbReference type="Pfam" id="PF08281">
    <property type="entry name" value="Sigma70_r4_2"/>
    <property type="match status" value="1"/>
</dbReference>
<keyword evidence="5 6" id="KW-0804">Transcription</keyword>
<dbReference type="PANTHER" id="PTHR43133:SF51">
    <property type="entry name" value="RNA POLYMERASE SIGMA FACTOR"/>
    <property type="match status" value="1"/>
</dbReference>
<evidence type="ECO:0000256" key="4">
    <source>
        <dbReference type="ARBA" id="ARBA00023125"/>
    </source>
</evidence>
<comment type="similarity">
    <text evidence="1 6">Belongs to the sigma-70 factor family. ECF subfamily.</text>
</comment>
<protein>
    <recommendedName>
        <fullName evidence="6">RNA polymerase sigma factor</fullName>
    </recommendedName>
</protein>